<gene>
    <name evidence="2" type="ORF">EGW08_005683</name>
</gene>
<dbReference type="Proteomes" id="UP000271974">
    <property type="component" value="Unassembled WGS sequence"/>
</dbReference>
<sequence>MPQNKSTKSVSETLTLLVLGPVYNIDYIMLKLDAKQQTHRPWPTREGHQVDAPAYGPEQFDKVLTLVLGPVYNIDYIVLKLDAKQQTHRPWPTREGHQVDAPAYGPEQFDKVLTLVLGPVTLVLGPVYNIDYIVLKLDAKQQTQRPWPTREGDEVDAPAYGPEPAHQHEGDGEELGQAHHAVRAQDVQGLVALAGLPGLAAAQQGNPAEDRAWCGQREQVTETMKEEDAYLLFNIPENNK</sequence>
<accession>A0A433TY70</accession>
<evidence type="ECO:0000313" key="3">
    <source>
        <dbReference type="Proteomes" id="UP000271974"/>
    </source>
</evidence>
<dbReference type="AlphaFoldDB" id="A0A433TY70"/>
<dbReference type="EMBL" id="RQTK01000135">
    <property type="protein sequence ID" value="RUS86544.1"/>
    <property type="molecule type" value="Genomic_DNA"/>
</dbReference>
<organism evidence="2 3">
    <name type="scientific">Elysia chlorotica</name>
    <name type="common">Eastern emerald elysia</name>
    <name type="synonym">Sea slug</name>
    <dbReference type="NCBI Taxonomy" id="188477"/>
    <lineage>
        <taxon>Eukaryota</taxon>
        <taxon>Metazoa</taxon>
        <taxon>Spiralia</taxon>
        <taxon>Lophotrochozoa</taxon>
        <taxon>Mollusca</taxon>
        <taxon>Gastropoda</taxon>
        <taxon>Heterobranchia</taxon>
        <taxon>Euthyneura</taxon>
        <taxon>Panpulmonata</taxon>
        <taxon>Sacoglossa</taxon>
        <taxon>Placobranchoidea</taxon>
        <taxon>Plakobranchidae</taxon>
        <taxon>Elysia</taxon>
    </lineage>
</organism>
<name>A0A433TY70_ELYCH</name>
<protein>
    <submittedName>
        <fullName evidence="2">Uncharacterized protein</fullName>
    </submittedName>
</protein>
<proteinExistence type="predicted"/>
<feature type="region of interest" description="Disordered" evidence="1">
    <location>
        <begin position="143"/>
        <end position="179"/>
    </location>
</feature>
<keyword evidence="3" id="KW-1185">Reference proteome</keyword>
<reference evidence="2 3" key="1">
    <citation type="submission" date="2019-01" db="EMBL/GenBank/DDBJ databases">
        <title>A draft genome assembly of the solar-powered sea slug Elysia chlorotica.</title>
        <authorList>
            <person name="Cai H."/>
            <person name="Li Q."/>
            <person name="Fang X."/>
            <person name="Li J."/>
            <person name="Curtis N.E."/>
            <person name="Altenburger A."/>
            <person name="Shibata T."/>
            <person name="Feng M."/>
            <person name="Maeda T."/>
            <person name="Schwartz J.A."/>
            <person name="Shigenobu S."/>
            <person name="Lundholm N."/>
            <person name="Nishiyama T."/>
            <person name="Yang H."/>
            <person name="Hasebe M."/>
            <person name="Li S."/>
            <person name="Pierce S.K."/>
            <person name="Wang J."/>
        </authorList>
    </citation>
    <scope>NUCLEOTIDE SEQUENCE [LARGE SCALE GENOMIC DNA]</scope>
    <source>
        <strain evidence="2">EC2010</strain>
        <tissue evidence="2">Whole organism of an adult</tissue>
    </source>
</reference>
<evidence type="ECO:0000313" key="2">
    <source>
        <dbReference type="EMBL" id="RUS86544.1"/>
    </source>
</evidence>
<comment type="caution">
    <text evidence="2">The sequence shown here is derived from an EMBL/GenBank/DDBJ whole genome shotgun (WGS) entry which is preliminary data.</text>
</comment>
<evidence type="ECO:0000256" key="1">
    <source>
        <dbReference type="SAM" id="MobiDB-lite"/>
    </source>
</evidence>